<evidence type="ECO:0000256" key="4">
    <source>
        <dbReference type="ARBA" id="ARBA00022853"/>
    </source>
</evidence>
<reference evidence="10 11" key="1">
    <citation type="journal article" date="2023" name="Sci. Data">
        <title>Genome assembly of the Korean intertidal mud-creeper Batillaria attramentaria.</title>
        <authorList>
            <person name="Patra A.K."/>
            <person name="Ho P.T."/>
            <person name="Jun S."/>
            <person name="Lee S.J."/>
            <person name="Kim Y."/>
            <person name="Won Y.J."/>
        </authorList>
    </citation>
    <scope>NUCLEOTIDE SEQUENCE [LARGE SCALE GENOMIC DNA]</scope>
    <source>
        <strain evidence="10">Wonlab-2016</strain>
    </source>
</reference>
<dbReference type="PANTHER" id="PTHR13808">
    <property type="entry name" value="CBP/P300-RELATED"/>
    <property type="match status" value="1"/>
</dbReference>
<dbReference type="InterPro" id="IPR003101">
    <property type="entry name" value="KIX_dom"/>
</dbReference>
<keyword evidence="7" id="KW-0539">Nucleus</keyword>
<dbReference type="PANTHER" id="PTHR13808:SF1">
    <property type="entry name" value="HISTONE ACETYLTRANSFERASE"/>
    <property type="match status" value="1"/>
</dbReference>
<organism evidence="10 11">
    <name type="scientific">Batillaria attramentaria</name>
    <dbReference type="NCBI Taxonomy" id="370345"/>
    <lineage>
        <taxon>Eukaryota</taxon>
        <taxon>Metazoa</taxon>
        <taxon>Spiralia</taxon>
        <taxon>Lophotrochozoa</taxon>
        <taxon>Mollusca</taxon>
        <taxon>Gastropoda</taxon>
        <taxon>Caenogastropoda</taxon>
        <taxon>Sorbeoconcha</taxon>
        <taxon>Cerithioidea</taxon>
        <taxon>Batillariidae</taxon>
        <taxon>Batillaria</taxon>
    </lineage>
</organism>
<dbReference type="InterPro" id="IPR013178">
    <property type="entry name" value="Histone_AcTrfase_Rtt109/CBP"/>
</dbReference>
<dbReference type="EC" id="2.3.1.48" evidence="2"/>
<keyword evidence="11" id="KW-1185">Reference proteome</keyword>
<evidence type="ECO:0000313" key="11">
    <source>
        <dbReference type="Proteomes" id="UP001519460"/>
    </source>
</evidence>
<evidence type="ECO:0000256" key="2">
    <source>
        <dbReference type="ARBA" id="ARBA00013184"/>
    </source>
</evidence>
<evidence type="ECO:0000256" key="1">
    <source>
        <dbReference type="ARBA" id="ARBA00004123"/>
    </source>
</evidence>
<keyword evidence="5" id="KW-0805">Transcription regulation</keyword>
<keyword evidence="6" id="KW-0804">Transcription</keyword>
<evidence type="ECO:0000256" key="7">
    <source>
        <dbReference type="ARBA" id="ARBA00023242"/>
    </source>
</evidence>
<dbReference type="EMBL" id="JACVVK020000186">
    <property type="protein sequence ID" value="KAK7485949.1"/>
    <property type="molecule type" value="Genomic_DNA"/>
</dbReference>
<evidence type="ECO:0000256" key="8">
    <source>
        <dbReference type="ARBA" id="ARBA00048017"/>
    </source>
</evidence>
<evidence type="ECO:0000259" key="9">
    <source>
        <dbReference type="PROSITE" id="PS50952"/>
    </source>
</evidence>
<protein>
    <recommendedName>
        <fullName evidence="2">histone acetyltransferase</fullName>
        <ecNumber evidence="2">2.3.1.48</ecNumber>
    </recommendedName>
</protein>
<proteinExistence type="predicted"/>
<dbReference type="AlphaFoldDB" id="A0ABD0KFU7"/>
<evidence type="ECO:0000313" key="10">
    <source>
        <dbReference type="EMBL" id="KAK7485949.1"/>
    </source>
</evidence>
<comment type="subcellular location">
    <subcellularLocation>
        <location evidence="1">Nucleus</location>
    </subcellularLocation>
</comment>
<dbReference type="Pfam" id="PF02172">
    <property type="entry name" value="KIX"/>
    <property type="match status" value="1"/>
</dbReference>
<dbReference type="GO" id="GO:0005634">
    <property type="term" value="C:nucleus"/>
    <property type="evidence" value="ECO:0007669"/>
    <property type="project" value="UniProtKB-SubCell"/>
</dbReference>
<feature type="domain" description="KIX" evidence="9">
    <location>
        <begin position="44"/>
        <end position="123"/>
    </location>
</feature>
<dbReference type="PROSITE" id="PS50952">
    <property type="entry name" value="KIX"/>
    <property type="match status" value="1"/>
</dbReference>
<evidence type="ECO:0000256" key="6">
    <source>
        <dbReference type="ARBA" id="ARBA00023163"/>
    </source>
</evidence>
<evidence type="ECO:0000256" key="5">
    <source>
        <dbReference type="ARBA" id="ARBA00023015"/>
    </source>
</evidence>
<comment type="catalytic activity">
    <reaction evidence="8">
        <text>L-lysyl-[protein] + acetyl-CoA = N(6)-acetyl-L-lysyl-[protein] + CoA + H(+)</text>
        <dbReference type="Rhea" id="RHEA:45948"/>
        <dbReference type="Rhea" id="RHEA-COMP:9752"/>
        <dbReference type="Rhea" id="RHEA-COMP:10731"/>
        <dbReference type="ChEBI" id="CHEBI:15378"/>
        <dbReference type="ChEBI" id="CHEBI:29969"/>
        <dbReference type="ChEBI" id="CHEBI:57287"/>
        <dbReference type="ChEBI" id="CHEBI:57288"/>
        <dbReference type="ChEBI" id="CHEBI:61930"/>
        <dbReference type="EC" id="2.3.1.48"/>
    </reaction>
</comment>
<dbReference type="SUPFAM" id="SSF47040">
    <property type="entry name" value="Kix domain of CBP (creb binding protein)"/>
    <property type="match status" value="1"/>
</dbReference>
<sequence>AGQISAPATNSQIPHMMNNPTSNQNLMSQVPLFTGSGEPIVEPIIHKDWQAQVTQDLRNHLVYKLARNIYPSPDPADFREGHMKNVVACARMIEGHAYETANDRGEYYHLLAEEIYKNQKEMENLMHHIRGLPPGPMDNQGGPMTDSQIASALGLTHVNLMRGQAPVSGQDPSARAQPCSKRWCPWPEGPIADPTSPPPKAEYKVCAVCRLGAGSSRRMPASEASQVAVPQQLNDAWASVVGGDGSQSVSQPEEIVVSKLMIPVTLSSGNKLNTQKNYSYILLVGARNNSSQTHTDENTLLWLALNRLSNCSYVTSVEGK</sequence>
<accession>A0ABD0KFU7</accession>
<dbReference type="Gene3D" id="1.10.246.20">
    <property type="entry name" value="Coactivator CBP, KIX domain"/>
    <property type="match status" value="1"/>
</dbReference>
<evidence type="ECO:0000256" key="3">
    <source>
        <dbReference type="ARBA" id="ARBA00022679"/>
    </source>
</evidence>
<dbReference type="InterPro" id="IPR036529">
    <property type="entry name" value="KIX_dom_sf"/>
</dbReference>
<dbReference type="GO" id="GO:0004402">
    <property type="term" value="F:histone acetyltransferase activity"/>
    <property type="evidence" value="ECO:0007669"/>
    <property type="project" value="UniProtKB-ARBA"/>
</dbReference>
<comment type="caution">
    <text evidence="10">The sequence shown here is derived from an EMBL/GenBank/DDBJ whole genome shotgun (WGS) entry which is preliminary data.</text>
</comment>
<dbReference type="Proteomes" id="UP001519460">
    <property type="component" value="Unassembled WGS sequence"/>
</dbReference>
<feature type="non-terminal residue" evidence="10">
    <location>
        <position position="1"/>
    </location>
</feature>
<gene>
    <name evidence="10" type="ORF">BaRGS_00022815</name>
</gene>
<name>A0ABD0KFU7_9CAEN</name>
<keyword evidence="4" id="KW-0156">Chromatin regulator</keyword>
<keyword evidence="3" id="KW-0808">Transferase</keyword>